<dbReference type="InterPro" id="IPR050463">
    <property type="entry name" value="Gfo/Idh/MocA_oxidrdct_glycsds"/>
</dbReference>
<organism evidence="4 5">
    <name type="scientific">Sphaerisporangium rhizosphaerae</name>
    <dbReference type="NCBI Taxonomy" id="2269375"/>
    <lineage>
        <taxon>Bacteria</taxon>
        <taxon>Bacillati</taxon>
        <taxon>Actinomycetota</taxon>
        <taxon>Actinomycetes</taxon>
        <taxon>Streptosporangiales</taxon>
        <taxon>Streptosporangiaceae</taxon>
        <taxon>Sphaerisporangium</taxon>
    </lineage>
</organism>
<dbReference type="SUPFAM" id="SSF55347">
    <property type="entry name" value="Glyceraldehyde-3-phosphate dehydrogenase-like, C-terminal domain"/>
    <property type="match status" value="1"/>
</dbReference>
<dbReference type="InterPro" id="IPR000683">
    <property type="entry name" value="Gfo/Idh/MocA-like_OxRdtase_N"/>
</dbReference>
<dbReference type="EMBL" id="JBHTCG010000006">
    <property type="protein sequence ID" value="MFC7382836.1"/>
    <property type="molecule type" value="Genomic_DNA"/>
</dbReference>
<name>A0ABW2P2U7_9ACTN</name>
<evidence type="ECO:0000313" key="5">
    <source>
        <dbReference type="Proteomes" id="UP001596496"/>
    </source>
</evidence>
<dbReference type="InterPro" id="IPR055080">
    <property type="entry name" value="Gal80p-like_C"/>
</dbReference>
<evidence type="ECO:0000313" key="4">
    <source>
        <dbReference type="EMBL" id="MFC7382836.1"/>
    </source>
</evidence>
<dbReference type="Pfam" id="PF01408">
    <property type="entry name" value="GFO_IDH_MocA"/>
    <property type="match status" value="1"/>
</dbReference>
<proteinExistence type="predicted"/>
<evidence type="ECO:0000259" key="3">
    <source>
        <dbReference type="Pfam" id="PF22685"/>
    </source>
</evidence>
<dbReference type="InterPro" id="IPR036291">
    <property type="entry name" value="NAD(P)-bd_dom_sf"/>
</dbReference>
<dbReference type="SUPFAM" id="SSF51735">
    <property type="entry name" value="NAD(P)-binding Rossmann-fold domains"/>
    <property type="match status" value="1"/>
</dbReference>
<dbReference type="RefSeq" id="WP_380826180.1">
    <property type="nucleotide sequence ID" value="NZ_JBHTCG010000006.1"/>
</dbReference>
<protein>
    <submittedName>
        <fullName evidence="4">Gfo/Idh/MocA family protein</fullName>
    </submittedName>
</protein>
<dbReference type="Pfam" id="PF22685">
    <property type="entry name" value="Gal80p_C-like"/>
    <property type="match status" value="1"/>
</dbReference>
<gene>
    <name evidence="4" type="ORF">ACFQSB_11520</name>
</gene>
<comment type="caution">
    <text evidence="4">The sequence shown here is derived from an EMBL/GenBank/DDBJ whole genome shotgun (WGS) entry which is preliminary data.</text>
</comment>
<feature type="domain" description="Gfo/Idh/MocA-like oxidoreductase N-terminal" evidence="2">
    <location>
        <begin position="4"/>
        <end position="125"/>
    </location>
</feature>
<dbReference type="Gene3D" id="3.30.360.10">
    <property type="entry name" value="Dihydrodipicolinate Reductase, domain 2"/>
    <property type="match status" value="1"/>
</dbReference>
<dbReference type="Gene3D" id="3.40.50.720">
    <property type="entry name" value="NAD(P)-binding Rossmann-like Domain"/>
    <property type="match status" value="1"/>
</dbReference>
<feature type="domain" description="Gal80p-like C-terminal" evidence="3">
    <location>
        <begin position="133"/>
        <end position="272"/>
    </location>
</feature>
<evidence type="ECO:0000259" key="2">
    <source>
        <dbReference type="Pfam" id="PF01408"/>
    </source>
</evidence>
<sequence length="372" mass="39045">MNKIGVGIIGASSRGWAAISHVPALKALSDYYDLRAISTTRRESAELAAKEFDVPAAYDDHRDLIADPGVDLVVVAVKVTHHHALVSAALEAGKMVYSEWPLGVDLREAADLAQRARAAGVRTVIGLQARFSPVVRHVRDLIADGYVGRVLGTTLTGSGVSWGPETDRAHAYIFDAANGATLLTAAGVHALEAVNHALGDLAGVSANLVVGRQEVRVVDEGTTIPVTTADQLSVIGTLDSGAALSLFYRGGFSRGDNLRWEINGTEGDLVLTAAGVNGNLQVADLKLEGGRGADTAVAEITVPDHYFGQVPRALAALPQNVAQTYAFLAKDVRDGTETVPGFDHALSRHRLVEAIERASRTGSVQVPADSAA</sequence>
<keyword evidence="5" id="KW-1185">Reference proteome</keyword>
<evidence type="ECO:0000256" key="1">
    <source>
        <dbReference type="ARBA" id="ARBA00023002"/>
    </source>
</evidence>
<dbReference type="Proteomes" id="UP001596496">
    <property type="component" value="Unassembled WGS sequence"/>
</dbReference>
<keyword evidence="1" id="KW-0560">Oxidoreductase</keyword>
<dbReference type="PANTHER" id="PTHR43818">
    <property type="entry name" value="BCDNA.GH03377"/>
    <property type="match status" value="1"/>
</dbReference>
<accession>A0ABW2P2U7</accession>
<reference evidence="5" key="1">
    <citation type="journal article" date="2019" name="Int. J. Syst. Evol. Microbiol.">
        <title>The Global Catalogue of Microorganisms (GCM) 10K type strain sequencing project: providing services to taxonomists for standard genome sequencing and annotation.</title>
        <authorList>
            <consortium name="The Broad Institute Genomics Platform"/>
            <consortium name="The Broad Institute Genome Sequencing Center for Infectious Disease"/>
            <person name="Wu L."/>
            <person name="Ma J."/>
        </authorList>
    </citation>
    <scope>NUCLEOTIDE SEQUENCE [LARGE SCALE GENOMIC DNA]</scope>
    <source>
        <strain evidence="5">CECT 7649</strain>
    </source>
</reference>
<dbReference type="PANTHER" id="PTHR43818:SF11">
    <property type="entry name" value="BCDNA.GH03377"/>
    <property type="match status" value="1"/>
</dbReference>